<dbReference type="SMART" id="SM01270">
    <property type="entry name" value="Longin"/>
    <property type="match status" value="1"/>
</dbReference>
<dbReference type="STRING" id="307972.A0A2G8L896"/>
<dbReference type="InterPro" id="IPR011012">
    <property type="entry name" value="Longin-like_dom_sf"/>
</dbReference>
<dbReference type="OrthoDB" id="248747at2759"/>
<organism evidence="5 6">
    <name type="scientific">Stichopus japonicus</name>
    <name type="common">Sea cucumber</name>
    <dbReference type="NCBI Taxonomy" id="307972"/>
    <lineage>
        <taxon>Eukaryota</taxon>
        <taxon>Metazoa</taxon>
        <taxon>Echinodermata</taxon>
        <taxon>Eleutherozoa</taxon>
        <taxon>Echinozoa</taxon>
        <taxon>Holothuroidea</taxon>
        <taxon>Aspidochirotacea</taxon>
        <taxon>Aspidochirotida</taxon>
        <taxon>Stichopodidae</taxon>
        <taxon>Apostichopus</taxon>
    </lineage>
</organism>
<evidence type="ECO:0000256" key="1">
    <source>
        <dbReference type="ARBA" id="ARBA00008025"/>
    </source>
</evidence>
<comment type="caution">
    <text evidence="5">The sequence shown here is derived from an EMBL/GenBank/DDBJ whole genome shotgun (WGS) entry which is preliminary data.</text>
</comment>
<dbReference type="AlphaFoldDB" id="A0A2G8L896"/>
<dbReference type="InterPro" id="IPR010908">
    <property type="entry name" value="Longin_dom"/>
</dbReference>
<dbReference type="GO" id="GO:0012505">
    <property type="term" value="C:endomembrane system"/>
    <property type="evidence" value="ECO:0007669"/>
    <property type="project" value="UniProtKB-SubCell"/>
</dbReference>
<dbReference type="CDD" id="cd14824">
    <property type="entry name" value="Longin"/>
    <property type="match status" value="1"/>
</dbReference>
<dbReference type="Pfam" id="PF13774">
    <property type="entry name" value="Longin"/>
    <property type="match status" value="1"/>
</dbReference>
<comment type="subcellular location">
    <subcellularLocation>
        <location evidence="3">Endomembrane system</location>
        <topology evidence="3">Single-pass type IV membrane protein</topology>
    </subcellularLocation>
</comment>
<dbReference type="GO" id="GO:0000149">
    <property type="term" value="F:SNARE binding"/>
    <property type="evidence" value="ECO:0007669"/>
    <property type="project" value="TreeGrafter"/>
</dbReference>
<evidence type="ECO:0000256" key="3">
    <source>
        <dbReference type="ARBA" id="ARBA00046280"/>
    </source>
</evidence>
<gene>
    <name evidence="5" type="ORF">BSL78_06734</name>
</gene>
<sequence length="166" mass="18934">MEGEPAILYSCITRGTLLLVEHTKNYEHNFAQVAQSMMQTLASHTDYKAVYNAHESYLFHVIIENGIAYICVTTSDFNKVGAHAYLQEIIQRIHSTNLASRVNYAGEYELNREFSVVLGQEMDHYTSLKGYQKDDKLGTLQRQVNDVKEIMTQNIEKVVQPWGITG</sequence>
<dbReference type="InterPro" id="IPR051097">
    <property type="entry name" value="Synaptobrevin-like_transport"/>
</dbReference>
<dbReference type="SUPFAM" id="SSF64356">
    <property type="entry name" value="SNARE-like"/>
    <property type="match status" value="1"/>
</dbReference>
<dbReference type="Proteomes" id="UP000230750">
    <property type="component" value="Unassembled WGS sequence"/>
</dbReference>
<dbReference type="GO" id="GO:0006887">
    <property type="term" value="P:exocytosis"/>
    <property type="evidence" value="ECO:0007669"/>
    <property type="project" value="TreeGrafter"/>
</dbReference>
<dbReference type="GO" id="GO:0031201">
    <property type="term" value="C:SNARE complex"/>
    <property type="evidence" value="ECO:0007669"/>
    <property type="project" value="TreeGrafter"/>
</dbReference>
<comment type="similarity">
    <text evidence="1">Belongs to the synaptobrevin family.</text>
</comment>
<dbReference type="Gene3D" id="3.30.450.50">
    <property type="entry name" value="Longin domain"/>
    <property type="match status" value="1"/>
</dbReference>
<dbReference type="GO" id="GO:0005484">
    <property type="term" value="F:SNAP receptor activity"/>
    <property type="evidence" value="ECO:0007669"/>
    <property type="project" value="TreeGrafter"/>
</dbReference>
<protein>
    <submittedName>
        <fullName evidence="5">Putative vesicle-associated membrane protein 7</fullName>
    </submittedName>
</protein>
<dbReference type="Gene3D" id="1.20.5.110">
    <property type="match status" value="1"/>
</dbReference>
<evidence type="ECO:0000259" key="4">
    <source>
        <dbReference type="PROSITE" id="PS50859"/>
    </source>
</evidence>
<dbReference type="GO" id="GO:0006906">
    <property type="term" value="P:vesicle fusion"/>
    <property type="evidence" value="ECO:0007669"/>
    <property type="project" value="TreeGrafter"/>
</dbReference>
<dbReference type="PANTHER" id="PTHR21136">
    <property type="entry name" value="SNARE PROTEINS"/>
    <property type="match status" value="1"/>
</dbReference>
<dbReference type="EMBL" id="MRZV01000178">
    <property type="protein sequence ID" value="PIK56360.1"/>
    <property type="molecule type" value="Genomic_DNA"/>
</dbReference>
<evidence type="ECO:0000313" key="5">
    <source>
        <dbReference type="EMBL" id="PIK56360.1"/>
    </source>
</evidence>
<dbReference type="PROSITE" id="PS50859">
    <property type="entry name" value="LONGIN"/>
    <property type="match status" value="1"/>
</dbReference>
<evidence type="ECO:0000256" key="2">
    <source>
        <dbReference type="ARBA" id="ARBA00023136"/>
    </source>
</evidence>
<proteinExistence type="inferred from homology"/>
<evidence type="ECO:0000313" key="6">
    <source>
        <dbReference type="Proteomes" id="UP000230750"/>
    </source>
</evidence>
<feature type="domain" description="Longin" evidence="4">
    <location>
        <begin position="11"/>
        <end position="118"/>
    </location>
</feature>
<keyword evidence="6" id="KW-1185">Reference proteome</keyword>
<dbReference type="PANTHER" id="PTHR21136:SF168">
    <property type="entry name" value="VESICLE-ASSOCIATED MEMBRANE PROTEIN 9"/>
    <property type="match status" value="1"/>
</dbReference>
<name>A0A2G8L896_STIJA</name>
<reference evidence="5 6" key="1">
    <citation type="journal article" date="2017" name="PLoS Biol.">
        <title>The sea cucumber genome provides insights into morphological evolution and visceral regeneration.</title>
        <authorList>
            <person name="Zhang X."/>
            <person name="Sun L."/>
            <person name="Yuan J."/>
            <person name="Sun Y."/>
            <person name="Gao Y."/>
            <person name="Zhang L."/>
            <person name="Li S."/>
            <person name="Dai H."/>
            <person name="Hamel J.F."/>
            <person name="Liu C."/>
            <person name="Yu Y."/>
            <person name="Liu S."/>
            <person name="Lin W."/>
            <person name="Guo K."/>
            <person name="Jin S."/>
            <person name="Xu P."/>
            <person name="Storey K.B."/>
            <person name="Huan P."/>
            <person name="Zhang T."/>
            <person name="Zhou Y."/>
            <person name="Zhang J."/>
            <person name="Lin C."/>
            <person name="Li X."/>
            <person name="Xing L."/>
            <person name="Huo D."/>
            <person name="Sun M."/>
            <person name="Wang L."/>
            <person name="Mercier A."/>
            <person name="Li F."/>
            <person name="Yang H."/>
            <person name="Xiang J."/>
        </authorList>
    </citation>
    <scope>NUCLEOTIDE SEQUENCE [LARGE SCALE GENOMIC DNA]</scope>
    <source>
        <strain evidence="5">Shaxun</strain>
        <tissue evidence="5">Muscle</tissue>
    </source>
</reference>
<accession>A0A2G8L896</accession>
<dbReference type="SUPFAM" id="SSF58038">
    <property type="entry name" value="SNARE fusion complex"/>
    <property type="match status" value="1"/>
</dbReference>
<keyword evidence="2" id="KW-0472">Membrane</keyword>